<evidence type="ECO:0000313" key="2">
    <source>
        <dbReference type="EMBL" id="ADM78653.1"/>
    </source>
</evidence>
<dbReference type="EMBL" id="HM203440">
    <property type="protein sequence ID" value="ADM78690.1"/>
    <property type="molecule type" value="mRNA"/>
</dbReference>
<evidence type="ECO:0000313" key="32">
    <source>
        <dbReference type="EMBL" id="ADM78687.1"/>
    </source>
</evidence>
<evidence type="ECO:0000313" key="12">
    <source>
        <dbReference type="EMBL" id="ADM78663.1"/>
    </source>
</evidence>
<protein>
    <submittedName>
        <fullName evidence="1">Uncharacterized protein</fullName>
    </submittedName>
</protein>
<evidence type="ECO:0000313" key="4">
    <source>
        <dbReference type="EMBL" id="ADM78655.1"/>
    </source>
</evidence>
<organism evidence="1">
    <name type="scientific">Picea sitchensis</name>
    <name type="common">Sitka spruce</name>
    <name type="synonym">Pinus sitchensis</name>
    <dbReference type="NCBI Taxonomy" id="3332"/>
    <lineage>
        <taxon>Eukaryota</taxon>
        <taxon>Viridiplantae</taxon>
        <taxon>Streptophyta</taxon>
        <taxon>Embryophyta</taxon>
        <taxon>Tracheophyta</taxon>
        <taxon>Spermatophyta</taxon>
        <taxon>Pinopsida</taxon>
        <taxon>Pinidae</taxon>
        <taxon>Conifers I</taxon>
        <taxon>Pinales</taxon>
        <taxon>Pinaceae</taxon>
        <taxon>Picea</taxon>
    </lineage>
</organism>
<dbReference type="EMBL" id="HM203439">
    <property type="protein sequence ID" value="ADM78689.1"/>
    <property type="molecule type" value="mRNA"/>
</dbReference>
<evidence type="ECO:0000313" key="25">
    <source>
        <dbReference type="EMBL" id="ADM78678.1"/>
    </source>
</evidence>
<dbReference type="EMBL" id="HM203422">
    <property type="protein sequence ID" value="ADM78672.1"/>
    <property type="molecule type" value="mRNA"/>
</dbReference>
<dbReference type="AlphaFoldDB" id="E0ZJX7"/>
<evidence type="ECO:0000313" key="29">
    <source>
        <dbReference type="EMBL" id="ADM78682.1"/>
    </source>
</evidence>
<dbReference type="EMBL" id="HM203403">
    <property type="protein sequence ID" value="ADM78653.1"/>
    <property type="molecule type" value="mRNA"/>
</dbReference>
<evidence type="ECO:0000313" key="17">
    <source>
        <dbReference type="EMBL" id="ADM78670.1"/>
    </source>
</evidence>
<evidence type="ECO:0000313" key="7">
    <source>
        <dbReference type="EMBL" id="ADM78658.1"/>
    </source>
</evidence>
<dbReference type="EMBL" id="HM203420">
    <property type="protein sequence ID" value="ADM78670.1"/>
    <property type="molecule type" value="mRNA"/>
</dbReference>
<dbReference type="EMBL" id="HM203405">
    <property type="protein sequence ID" value="ADM78655.1"/>
    <property type="molecule type" value="mRNA"/>
</dbReference>
<dbReference type="EMBL" id="HM203408">
    <property type="protein sequence ID" value="ADM78658.1"/>
    <property type="molecule type" value="mRNA"/>
</dbReference>
<evidence type="ECO:0000313" key="33">
    <source>
        <dbReference type="EMBL" id="ADM78688.1"/>
    </source>
</evidence>
<evidence type="ECO:0000313" key="35">
    <source>
        <dbReference type="EMBL" id="ADM78690.1"/>
    </source>
</evidence>
<evidence type="ECO:0000313" key="11">
    <source>
        <dbReference type="EMBL" id="ADM78662.1"/>
    </source>
</evidence>
<evidence type="ECO:0000313" key="5">
    <source>
        <dbReference type="EMBL" id="ADM78656.1"/>
    </source>
</evidence>
<evidence type="ECO:0000313" key="38">
    <source>
        <dbReference type="EMBL" id="ADM78695.1"/>
    </source>
</evidence>
<evidence type="ECO:0000313" key="14">
    <source>
        <dbReference type="EMBL" id="ADM78667.1"/>
    </source>
</evidence>
<dbReference type="EMBL" id="HM203412">
    <property type="protein sequence ID" value="ADM78662.1"/>
    <property type="molecule type" value="mRNA"/>
</dbReference>
<evidence type="ECO:0000313" key="15">
    <source>
        <dbReference type="EMBL" id="ADM78668.1"/>
    </source>
</evidence>
<dbReference type="EMBL" id="HM203421">
    <property type="protein sequence ID" value="ADM78671.1"/>
    <property type="molecule type" value="mRNA"/>
</dbReference>
<dbReference type="EMBL" id="HM203438">
    <property type="protein sequence ID" value="ADM78688.1"/>
    <property type="molecule type" value="mRNA"/>
</dbReference>
<evidence type="ECO:0000313" key="28">
    <source>
        <dbReference type="EMBL" id="ADM78681.1"/>
    </source>
</evidence>
<dbReference type="EMBL" id="HM203428">
    <property type="protein sequence ID" value="ADM78678.1"/>
    <property type="molecule type" value="mRNA"/>
</dbReference>
<dbReference type="EMBL" id="HM203409">
    <property type="protein sequence ID" value="ADM78659.1"/>
    <property type="molecule type" value="mRNA"/>
</dbReference>
<dbReference type="EMBL" id="HM203444">
    <property type="protein sequence ID" value="ADM78694.1"/>
    <property type="molecule type" value="mRNA"/>
</dbReference>
<dbReference type="EMBL" id="HM203426">
    <property type="protein sequence ID" value="ADM78676.1"/>
    <property type="molecule type" value="mRNA"/>
</dbReference>
<dbReference type="PANTHER" id="PTHR37758:SF1">
    <property type="entry name" value="OS03G0334300 PROTEIN"/>
    <property type="match status" value="1"/>
</dbReference>
<evidence type="ECO:0000313" key="1">
    <source>
        <dbReference type="EMBL" id="ADM78652.1"/>
    </source>
</evidence>
<evidence type="ECO:0000313" key="18">
    <source>
        <dbReference type="EMBL" id="ADM78671.1"/>
    </source>
</evidence>
<dbReference type="EMBL" id="HM203433">
    <property type="protein sequence ID" value="ADM78683.1"/>
    <property type="molecule type" value="mRNA"/>
</dbReference>
<dbReference type="EMBL" id="HM203424">
    <property type="protein sequence ID" value="ADM78674.1"/>
    <property type="molecule type" value="mRNA"/>
</dbReference>
<evidence type="ECO:0000313" key="23">
    <source>
        <dbReference type="EMBL" id="ADM78676.1"/>
    </source>
</evidence>
<reference evidence="1" key="1">
    <citation type="journal article" date="2010" name="Mol. Ecol.">
        <title>Postglacial history of a widespread conifer produces inverse clines in selective neutrality tests.</title>
        <authorList>
            <person name="Holliday J.A."/>
            <person name="Yuen M."/>
            <person name="Ritland K."/>
            <person name="Aitken S.N."/>
        </authorList>
    </citation>
    <scope>NUCLEOTIDE SEQUENCE</scope>
    <source>
        <strain evidence="1">CR100</strain>
        <strain evidence="2">CR101</strain>
        <strain evidence="3">CR200</strain>
        <strain evidence="4">CR201</strain>
        <strain evidence="5">CR300</strain>
        <strain evidence="6">CR301</strain>
        <strain evidence="7">CR400</strain>
        <strain evidence="8">CR401</strain>
        <strain evidence="9">KD100</strain>
        <strain evidence="10">KD101</strain>
        <strain evidence="11">KD200</strain>
        <strain evidence="12">KD201</strain>
        <strain evidence="13">KD400</strain>
        <strain evidence="14">KD401</strain>
        <strain evidence="15">PR100</strain>
        <strain evidence="16">PR101</strain>
        <strain evidence="17">PR300</strain>
        <strain evidence="18">PR301</strain>
        <strain evidence="19">PR400</strain>
        <strain evidence="20">PR401</strain>
        <strain evidence="21">RW100</strain>
        <strain evidence="22">RW101</strain>
        <strain evidence="23">RW200</strain>
        <strain evidence="24">RW201</strain>
        <strain evidence="25">RW300</strain>
        <strain evidence="26">RW301</strain>
        <strain evidence="27">RW400</strain>
        <strain evidence="28">RW401</strain>
        <strain evidence="29">VA100</strain>
        <strain evidence="30">VA101</strain>
        <strain evidence="31">VA300</strain>
        <strain evidence="32">VA301</strain>
        <strain evidence="33">VA400</strain>
        <strain evidence="34">VA401</strain>
        <strain evidence="35">VD100</strain>
        <strain evidence="36">VD101</strain>
        <strain evidence="37">VD300</strain>
        <strain evidence="38">VD301</strain>
        <strain evidence="39">VD400</strain>
        <strain evidence="40">VD401</strain>
    </source>
</reference>
<dbReference type="EMBL" id="HM203425">
    <property type="protein sequence ID" value="ADM78675.1"/>
    <property type="molecule type" value="mRNA"/>
</dbReference>
<dbReference type="EMBL" id="HM203441">
    <property type="protein sequence ID" value="ADM78691.1"/>
    <property type="molecule type" value="mRNA"/>
</dbReference>
<evidence type="ECO:0000313" key="37">
    <source>
        <dbReference type="EMBL" id="ADM78694.1"/>
    </source>
</evidence>
<evidence type="ECO:0000313" key="22">
    <source>
        <dbReference type="EMBL" id="ADM78675.1"/>
    </source>
</evidence>
<evidence type="ECO:0000313" key="9">
    <source>
        <dbReference type="EMBL" id="ADM78660.1"/>
    </source>
</evidence>
<dbReference type="EMBL" id="HM203411">
    <property type="protein sequence ID" value="ADM78661.1"/>
    <property type="molecule type" value="mRNA"/>
</dbReference>
<evidence type="ECO:0000313" key="19">
    <source>
        <dbReference type="EMBL" id="ADM78672.1"/>
    </source>
</evidence>
<proteinExistence type="evidence at transcript level"/>
<evidence type="ECO:0000313" key="31">
    <source>
        <dbReference type="EMBL" id="ADM78686.1"/>
    </source>
</evidence>
<evidence type="ECO:0000313" key="13">
    <source>
        <dbReference type="EMBL" id="ADM78666.1"/>
    </source>
</evidence>
<dbReference type="EMBL" id="HM203432">
    <property type="protein sequence ID" value="ADM78682.1"/>
    <property type="molecule type" value="mRNA"/>
</dbReference>
<evidence type="ECO:0000313" key="3">
    <source>
        <dbReference type="EMBL" id="ADM78654.1"/>
    </source>
</evidence>
<dbReference type="EMBL" id="HM203406">
    <property type="protein sequence ID" value="ADM78656.1"/>
    <property type="molecule type" value="mRNA"/>
</dbReference>
<dbReference type="EMBL" id="HM203416">
    <property type="protein sequence ID" value="ADM78666.1"/>
    <property type="molecule type" value="mRNA"/>
</dbReference>
<evidence type="ECO:0000313" key="10">
    <source>
        <dbReference type="EMBL" id="ADM78661.1"/>
    </source>
</evidence>
<dbReference type="EMBL" id="HM203419">
    <property type="protein sequence ID" value="ADM78669.1"/>
    <property type="molecule type" value="mRNA"/>
</dbReference>
<evidence type="ECO:0000313" key="16">
    <source>
        <dbReference type="EMBL" id="ADM78669.1"/>
    </source>
</evidence>
<dbReference type="EMBL" id="HM203427">
    <property type="protein sequence ID" value="ADM78677.1"/>
    <property type="molecule type" value="mRNA"/>
</dbReference>
<dbReference type="EMBL" id="HM203431">
    <property type="protein sequence ID" value="ADM78681.1"/>
    <property type="molecule type" value="mRNA"/>
</dbReference>
<dbReference type="EMBL" id="HM203417">
    <property type="protein sequence ID" value="ADM78667.1"/>
    <property type="molecule type" value="mRNA"/>
</dbReference>
<dbReference type="EMBL" id="HM203418">
    <property type="protein sequence ID" value="ADM78668.1"/>
    <property type="molecule type" value="mRNA"/>
</dbReference>
<dbReference type="EMBL" id="HM203429">
    <property type="protein sequence ID" value="ADM78679.1"/>
    <property type="molecule type" value="mRNA"/>
</dbReference>
<dbReference type="EMBL" id="HM203436">
    <property type="protein sequence ID" value="ADM78686.1"/>
    <property type="molecule type" value="mRNA"/>
</dbReference>
<evidence type="ECO:0000313" key="27">
    <source>
        <dbReference type="EMBL" id="ADM78680.1"/>
    </source>
</evidence>
<evidence type="ECO:0000313" key="34">
    <source>
        <dbReference type="EMBL" id="ADM78689.1"/>
    </source>
</evidence>
<dbReference type="EMBL" id="HM203423">
    <property type="protein sequence ID" value="ADM78673.1"/>
    <property type="molecule type" value="mRNA"/>
</dbReference>
<evidence type="ECO:0000313" key="40">
    <source>
        <dbReference type="EMBL" id="ADM78697.1"/>
    </source>
</evidence>
<dbReference type="EMBL" id="HM203413">
    <property type="protein sequence ID" value="ADM78663.1"/>
    <property type="molecule type" value="mRNA"/>
</dbReference>
<dbReference type="EMBL" id="HM203407">
    <property type="protein sequence ID" value="ADM78657.1"/>
    <property type="molecule type" value="mRNA"/>
</dbReference>
<evidence type="ECO:0000313" key="21">
    <source>
        <dbReference type="EMBL" id="ADM78674.1"/>
    </source>
</evidence>
<feature type="non-terminal residue" evidence="1">
    <location>
        <position position="1"/>
    </location>
</feature>
<dbReference type="EMBL" id="HM203402">
    <property type="protein sequence ID" value="ADM78652.1"/>
    <property type="molecule type" value="mRNA"/>
</dbReference>
<dbReference type="EMBL" id="HM203410">
    <property type="protein sequence ID" value="ADM78660.1"/>
    <property type="molecule type" value="mRNA"/>
</dbReference>
<dbReference type="PANTHER" id="PTHR37758">
    <property type="entry name" value="OS03G0334300 PROTEIN"/>
    <property type="match status" value="1"/>
</dbReference>
<evidence type="ECO:0000313" key="39">
    <source>
        <dbReference type="EMBL" id="ADM78696.1"/>
    </source>
</evidence>
<evidence type="ECO:0000313" key="26">
    <source>
        <dbReference type="EMBL" id="ADM78679.1"/>
    </source>
</evidence>
<accession>E0ZJX7</accession>
<dbReference type="EMBL" id="HM203447">
    <property type="protein sequence ID" value="ADM78697.1"/>
    <property type="molecule type" value="mRNA"/>
</dbReference>
<evidence type="ECO:0000313" key="20">
    <source>
        <dbReference type="EMBL" id="ADM78673.1"/>
    </source>
</evidence>
<evidence type="ECO:0000313" key="24">
    <source>
        <dbReference type="EMBL" id="ADM78677.1"/>
    </source>
</evidence>
<evidence type="ECO:0000313" key="8">
    <source>
        <dbReference type="EMBL" id="ADM78659.1"/>
    </source>
</evidence>
<dbReference type="EMBL" id="HM203404">
    <property type="protein sequence ID" value="ADM78654.1"/>
    <property type="molecule type" value="mRNA"/>
</dbReference>
<name>E0ZJX7_PICSI</name>
<evidence type="ECO:0000313" key="36">
    <source>
        <dbReference type="EMBL" id="ADM78691.1"/>
    </source>
</evidence>
<dbReference type="EMBL" id="HM203430">
    <property type="protein sequence ID" value="ADM78680.1"/>
    <property type="molecule type" value="mRNA"/>
</dbReference>
<sequence length="92" mass="10484">DAKGSESPAYEDLEEKISNRLAGIDGRIMAETSCEKEKEAQELYNLEEETMADDKGRSPRDYYRRAHLFDTSAQIFTSLIHKDDNAQQDAPE</sequence>
<dbReference type="EMBL" id="HM203445">
    <property type="protein sequence ID" value="ADM78695.1"/>
    <property type="molecule type" value="mRNA"/>
</dbReference>
<evidence type="ECO:0000313" key="30">
    <source>
        <dbReference type="EMBL" id="ADM78683.1"/>
    </source>
</evidence>
<dbReference type="EMBL" id="HM203437">
    <property type="protein sequence ID" value="ADM78687.1"/>
    <property type="molecule type" value="mRNA"/>
</dbReference>
<evidence type="ECO:0000313" key="6">
    <source>
        <dbReference type="EMBL" id="ADM78657.1"/>
    </source>
</evidence>
<dbReference type="EMBL" id="HM203446">
    <property type="protein sequence ID" value="ADM78696.1"/>
    <property type="molecule type" value="mRNA"/>
</dbReference>